<accession>A0A420EBM9</accession>
<dbReference type="AlphaFoldDB" id="A0A420EBM9"/>
<protein>
    <submittedName>
        <fullName evidence="1">DUF1840 family protein</fullName>
    </submittedName>
</protein>
<comment type="caution">
    <text evidence="1">The sequence shown here is derived from an EMBL/GenBank/DDBJ whole genome shotgun (WGS) entry which is preliminary data.</text>
</comment>
<proteinExistence type="predicted"/>
<evidence type="ECO:0000313" key="2">
    <source>
        <dbReference type="Proteomes" id="UP000286482"/>
    </source>
</evidence>
<dbReference type="OrthoDB" id="5625523at2"/>
<reference evidence="1 2" key="1">
    <citation type="submission" date="2018-09" db="EMBL/GenBank/DDBJ databases">
        <authorList>
            <person name="Wang Z."/>
        </authorList>
    </citation>
    <scope>NUCLEOTIDE SEQUENCE [LARGE SCALE GENOMIC DNA]</scope>
    <source>
        <strain evidence="1 2">ALS 81</strain>
    </source>
</reference>
<organism evidence="1 2">
    <name type="scientific">Alginatibacterium sediminis</name>
    <dbReference type="NCBI Taxonomy" id="2164068"/>
    <lineage>
        <taxon>Bacteria</taxon>
        <taxon>Pseudomonadati</taxon>
        <taxon>Pseudomonadota</taxon>
        <taxon>Gammaproteobacteria</taxon>
        <taxon>Alteromonadales</taxon>
        <taxon>Alteromonadaceae</taxon>
        <taxon>Alginatibacterium</taxon>
    </lineage>
</organism>
<dbReference type="InterPro" id="IPR014991">
    <property type="entry name" value="DUF1840"/>
</dbReference>
<dbReference type="Pfam" id="PF08895">
    <property type="entry name" value="DUF1840"/>
    <property type="match status" value="1"/>
</dbReference>
<name>A0A420EBM9_9ALTE</name>
<dbReference type="Proteomes" id="UP000286482">
    <property type="component" value="Unassembled WGS sequence"/>
</dbReference>
<evidence type="ECO:0000313" key="1">
    <source>
        <dbReference type="EMBL" id="RKF18064.1"/>
    </source>
</evidence>
<keyword evidence="2" id="KW-1185">Reference proteome</keyword>
<dbReference type="EMBL" id="RAQO01000006">
    <property type="protein sequence ID" value="RKF18064.1"/>
    <property type="molecule type" value="Genomic_DNA"/>
</dbReference>
<sequence length="97" mass="11167">MLVTFKSANHGDIVMFGSDAQLLIHCMGCSGKVPGAIHTLDIPEAKHQLTKRLKIVEETTEEIHPHSHWQPNLNHRAYPLYEMLENAEKYEDIVYWV</sequence>
<dbReference type="RefSeq" id="WP_120355290.1">
    <property type="nucleotide sequence ID" value="NZ_RAQO01000006.1"/>
</dbReference>
<gene>
    <name evidence="1" type="ORF">DBZ36_12560</name>
</gene>